<dbReference type="Proteomes" id="UP000754226">
    <property type="component" value="Unassembled WGS sequence"/>
</dbReference>
<gene>
    <name evidence="8" type="ORF">KHX13_09320</name>
</gene>
<dbReference type="PROSITE" id="PS00671">
    <property type="entry name" value="D_2_HYDROXYACID_DH_3"/>
    <property type="match status" value="1"/>
</dbReference>
<protein>
    <submittedName>
        <fullName evidence="8">Hydroxyacid dehydrogenase</fullName>
    </submittedName>
</protein>
<comment type="caution">
    <text evidence="8">The sequence shown here is derived from an EMBL/GenBank/DDBJ whole genome shotgun (WGS) entry which is preliminary data.</text>
</comment>
<dbReference type="PROSITE" id="PS00670">
    <property type="entry name" value="D_2_HYDROXYACID_DH_2"/>
    <property type="match status" value="1"/>
</dbReference>
<dbReference type="InterPro" id="IPR029753">
    <property type="entry name" value="D-isomer_DH_CS"/>
</dbReference>
<dbReference type="PROSITE" id="PS00065">
    <property type="entry name" value="D_2_HYDROXYACID_DH_1"/>
    <property type="match status" value="1"/>
</dbReference>
<organism evidence="8 9">
    <name type="scientific">Acidaminococcus intestini</name>
    <dbReference type="NCBI Taxonomy" id="187327"/>
    <lineage>
        <taxon>Bacteria</taxon>
        <taxon>Bacillati</taxon>
        <taxon>Bacillota</taxon>
        <taxon>Negativicutes</taxon>
        <taxon>Acidaminococcales</taxon>
        <taxon>Acidaminococcaceae</taxon>
        <taxon>Acidaminococcus</taxon>
    </lineage>
</organism>
<dbReference type="InterPro" id="IPR036291">
    <property type="entry name" value="NAD(P)-bd_dom_sf"/>
</dbReference>
<dbReference type="Pfam" id="PF02826">
    <property type="entry name" value="2-Hacid_dh_C"/>
    <property type="match status" value="1"/>
</dbReference>
<dbReference type="AlphaFoldDB" id="A0A943I304"/>
<proteinExistence type="inferred from homology"/>
<dbReference type="InterPro" id="IPR006139">
    <property type="entry name" value="D-isomer_2_OHA_DH_cat_dom"/>
</dbReference>
<evidence type="ECO:0000259" key="7">
    <source>
        <dbReference type="Pfam" id="PF02826"/>
    </source>
</evidence>
<dbReference type="PANTHER" id="PTHR42789:SF1">
    <property type="entry name" value="D-ISOMER SPECIFIC 2-HYDROXYACID DEHYDROGENASE FAMILY PROTEIN (AFU_ORTHOLOGUE AFUA_6G10090)"/>
    <property type="match status" value="1"/>
</dbReference>
<dbReference type="CDD" id="cd12173">
    <property type="entry name" value="PGDH_4"/>
    <property type="match status" value="1"/>
</dbReference>
<evidence type="ECO:0000313" key="8">
    <source>
        <dbReference type="EMBL" id="MBS5520489.1"/>
    </source>
</evidence>
<dbReference type="SUPFAM" id="SSF52283">
    <property type="entry name" value="Formate/glycerate dehydrogenase catalytic domain-like"/>
    <property type="match status" value="1"/>
</dbReference>
<sequence>MGWKIYLPQDILPEGREYLESHGHTLVIGTGTDEETLCREIKGMDAMVCRTTKITRKVFEAADQLKVVARHGAGFDFIDVAAAKDHGVMCVFAPTANSDSVAETAVMNMLIISRNFKAVQKEFLNDYMKAKMKIEKHTLHGKTLGIIGCGRIGTLVAEKCNKAFSMKVLAWDPFRPVETYPDFITPIKDLNELLGKSDFVSVHSPLTADTKEFINKDKFQHMKKTAYLINTSRGMVVNEKDLYDACKEGVIAGAALDVLQEEPIRPDNPILSLDNVIVSPHIGGATKEASINASLMCAQGIEEVYEGKKPTYPVPGF</sequence>
<keyword evidence="3 5" id="KW-0560">Oxidoreductase</keyword>
<evidence type="ECO:0000256" key="5">
    <source>
        <dbReference type="RuleBase" id="RU003719"/>
    </source>
</evidence>
<dbReference type="RefSeq" id="WP_302014449.1">
    <property type="nucleotide sequence ID" value="NZ_CATWGP010000057.1"/>
</dbReference>
<keyword evidence="4" id="KW-0520">NAD</keyword>
<reference evidence="8" key="1">
    <citation type="submission" date="2021-02" db="EMBL/GenBank/DDBJ databases">
        <title>Infant gut strain persistence is associated with maternal origin, phylogeny, and functional potential including surface adhesion and iron acquisition.</title>
        <authorList>
            <person name="Lou Y.C."/>
        </authorList>
    </citation>
    <scope>NUCLEOTIDE SEQUENCE</scope>
    <source>
        <strain evidence="8">L3_106_000M1_dasL3_106_000M1_concoct_15</strain>
    </source>
</reference>
<dbReference type="GO" id="GO:0016616">
    <property type="term" value="F:oxidoreductase activity, acting on the CH-OH group of donors, NAD or NADP as acceptor"/>
    <property type="evidence" value="ECO:0007669"/>
    <property type="project" value="InterPro"/>
</dbReference>
<dbReference type="InterPro" id="IPR029752">
    <property type="entry name" value="D-isomer_DH_CS1"/>
</dbReference>
<evidence type="ECO:0000256" key="3">
    <source>
        <dbReference type="ARBA" id="ARBA00023002"/>
    </source>
</evidence>
<dbReference type="SUPFAM" id="SSF51735">
    <property type="entry name" value="NAD(P)-binding Rossmann-fold domains"/>
    <property type="match status" value="1"/>
</dbReference>
<dbReference type="InterPro" id="IPR050857">
    <property type="entry name" value="D-2-hydroxyacid_DH"/>
</dbReference>
<dbReference type="PANTHER" id="PTHR42789">
    <property type="entry name" value="D-ISOMER SPECIFIC 2-HYDROXYACID DEHYDROGENASE FAMILY PROTEIN (AFU_ORTHOLOGUE AFUA_6G10090)"/>
    <property type="match status" value="1"/>
</dbReference>
<evidence type="ECO:0000259" key="6">
    <source>
        <dbReference type="Pfam" id="PF00389"/>
    </source>
</evidence>
<comment type="similarity">
    <text evidence="1 5">Belongs to the D-isomer specific 2-hydroxyacid dehydrogenase family.</text>
</comment>
<evidence type="ECO:0000256" key="4">
    <source>
        <dbReference type="ARBA" id="ARBA00023027"/>
    </source>
</evidence>
<accession>A0A943I304</accession>
<evidence type="ECO:0000256" key="1">
    <source>
        <dbReference type="ARBA" id="ARBA00005854"/>
    </source>
</evidence>
<feature type="domain" description="D-isomer specific 2-hydroxyacid dehydrogenase NAD-binding" evidence="7">
    <location>
        <begin position="107"/>
        <end position="283"/>
    </location>
</feature>
<dbReference type="Gene3D" id="3.40.50.720">
    <property type="entry name" value="NAD(P)-binding Rossmann-like Domain"/>
    <property type="match status" value="2"/>
</dbReference>
<dbReference type="InterPro" id="IPR006140">
    <property type="entry name" value="D-isomer_DH_NAD-bd"/>
</dbReference>
<dbReference type="GO" id="GO:0008652">
    <property type="term" value="P:amino acid biosynthetic process"/>
    <property type="evidence" value="ECO:0007669"/>
    <property type="project" value="UniProtKB-KW"/>
</dbReference>
<dbReference type="Pfam" id="PF00389">
    <property type="entry name" value="2-Hacid_dh"/>
    <property type="match status" value="1"/>
</dbReference>
<dbReference type="FunFam" id="3.40.50.720:FF:000203">
    <property type="entry name" value="D-3-phosphoglycerate dehydrogenase (SerA)"/>
    <property type="match status" value="1"/>
</dbReference>
<name>A0A943I304_9FIRM</name>
<feature type="domain" description="D-isomer specific 2-hydroxyacid dehydrogenase catalytic" evidence="6">
    <location>
        <begin position="10"/>
        <end position="314"/>
    </location>
</feature>
<dbReference type="GO" id="GO:0051287">
    <property type="term" value="F:NAD binding"/>
    <property type="evidence" value="ECO:0007669"/>
    <property type="project" value="InterPro"/>
</dbReference>
<evidence type="ECO:0000256" key="2">
    <source>
        <dbReference type="ARBA" id="ARBA00022605"/>
    </source>
</evidence>
<dbReference type="EMBL" id="JAGZCZ010000013">
    <property type="protein sequence ID" value="MBS5520489.1"/>
    <property type="molecule type" value="Genomic_DNA"/>
</dbReference>
<keyword evidence="2" id="KW-0028">Amino-acid biosynthesis</keyword>
<evidence type="ECO:0000313" key="9">
    <source>
        <dbReference type="Proteomes" id="UP000754226"/>
    </source>
</evidence>